<sequence>MPLLCLFCCWDLEGRSQKAPTVFVKALSSFCLRSGVLYKRNFSSTGSAYLLVIPAALRSEVLEACHNEVTSGHLGYTRTLARVRQRYFWPRLTVAVKHHVRTCLDCQRRKSPPTKPAGLLQPVQAPRTPFDQIGMDILGPLPTSTAGNRWVIVATDYLTRYAETKAIQRGTAAEVAQFFIENVVLRHGAPSIVITDRGTAFTAALLEQVLMLSGATHRKTTADHPQTNGLTERLNKTIEDVLSMYVDVEHKKLRRNLAIYHFCIQHGQARNNPGDPVQPNSRKGSTNHVRCDASARMRRHRTGRRAVYRTSGRSKDTSRLANPGTKVRRKPLQFSSQNSRLPEQRQSMGLDAHTETRTP</sequence>
<dbReference type="VEuPathDB" id="VectorBase:LOC119169875"/>
<dbReference type="Pfam" id="PF17921">
    <property type="entry name" value="Integrase_H2C2"/>
    <property type="match status" value="1"/>
</dbReference>
<protein>
    <recommendedName>
        <fullName evidence="1">RNA-directed DNA polymerase</fullName>
        <ecNumber evidence="1">2.7.7.49</ecNumber>
    </recommendedName>
</protein>
<dbReference type="GO" id="GO:0015074">
    <property type="term" value="P:DNA integration"/>
    <property type="evidence" value="ECO:0007669"/>
    <property type="project" value="InterPro"/>
</dbReference>
<evidence type="ECO:0000259" key="3">
    <source>
        <dbReference type="PROSITE" id="PS50994"/>
    </source>
</evidence>
<feature type="compositionally biased region" description="Polar residues" evidence="2">
    <location>
        <begin position="278"/>
        <end position="288"/>
    </location>
</feature>
<dbReference type="EC" id="2.7.7.49" evidence="1"/>
<name>A0A6G5A9I5_RHIMP</name>
<proteinExistence type="predicted"/>
<dbReference type="PANTHER" id="PTHR37984:SF15">
    <property type="entry name" value="INTEGRASE CATALYTIC DOMAIN-CONTAINING PROTEIN"/>
    <property type="match status" value="1"/>
</dbReference>
<evidence type="ECO:0000256" key="2">
    <source>
        <dbReference type="SAM" id="MobiDB-lite"/>
    </source>
</evidence>
<evidence type="ECO:0000313" key="4">
    <source>
        <dbReference type="EMBL" id="NIE47614.1"/>
    </source>
</evidence>
<dbReference type="PANTHER" id="PTHR37984">
    <property type="entry name" value="PROTEIN CBG26694"/>
    <property type="match status" value="1"/>
</dbReference>
<dbReference type="Gene3D" id="3.30.420.10">
    <property type="entry name" value="Ribonuclease H-like superfamily/Ribonuclease H"/>
    <property type="match status" value="1"/>
</dbReference>
<feature type="compositionally biased region" description="Basic residues" evidence="2">
    <location>
        <begin position="296"/>
        <end position="307"/>
    </location>
</feature>
<dbReference type="GO" id="GO:0003964">
    <property type="term" value="F:RNA-directed DNA polymerase activity"/>
    <property type="evidence" value="ECO:0007669"/>
    <property type="project" value="UniProtKB-EC"/>
</dbReference>
<dbReference type="FunFam" id="1.10.340.70:FF:000001">
    <property type="entry name" value="Retrovirus-related Pol polyprotein from transposon gypsy-like Protein"/>
    <property type="match status" value="1"/>
</dbReference>
<feature type="region of interest" description="Disordered" evidence="2">
    <location>
        <begin position="268"/>
        <end position="359"/>
    </location>
</feature>
<feature type="domain" description="Integrase catalytic" evidence="3">
    <location>
        <begin position="125"/>
        <end position="287"/>
    </location>
</feature>
<organism evidence="4">
    <name type="scientific">Rhipicephalus microplus</name>
    <name type="common">Cattle tick</name>
    <name type="synonym">Boophilus microplus</name>
    <dbReference type="NCBI Taxonomy" id="6941"/>
    <lineage>
        <taxon>Eukaryota</taxon>
        <taxon>Metazoa</taxon>
        <taxon>Ecdysozoa</taxon>
        <taxon>Arthropoda</taxon>
        <taxon>Chelicerata</taxon>
        <taxon>Arachnida</taxon>
        <taxon>Acari</taxon>
        <taxon>Parasitiformes</taxon>
        <taxon>Ixodida</taxon>
        <taxon>Ixodoidea</taxon>
        <taxon>Ixodidae</taxon>
        <taxon>Rhipicephalinae</taxon>
        <taxon>Rhipicephalus</taxon>
        <taxon>Boophilus</taxon>
    </lineage>
</organism>
<dbReference type="Gene3D" id="1.10.340.70">
    <property type="match status" value="1"/>
</dbReference>
<dbReference type="PROSITE" id="PS50994">
    <property type="entry name" value="INTEGRASE"/>
    <property type="match status" value="1"/>
</dbReference>
<accession>A0A6G5A9I5</accession>
<dbReference type="SUPFAM" id="SSF53098">
    <property type="entry name" value="Ribonuclease H-like"/>
    <property type="match status" value="1"/>
</dbReference>
<feature type="compositionally biased region" description="Polar residues" evidence="2">
    <location>
        <begin position="333"/>
        <end position="347"/>
    </location>
</feature>
<dbReference type="GO" id="GO:0003676">
    <property type="term" value="F:nucleic acid binding"/>
    <property type="evidence" value="ECO:0007669"/>
    <property type="project" value="InterPro"/>
</dbReference>
<reference evidence="4" key="1">
    <citation type="submission" date="2020-03" db="EMBL/GenBank/DDBJ databases">
        <title>A transcriptome and proteome of the tick Rhipicephalus microplus shaped by the genetic composition of its hosts and developmental stage.</title>
        <authorList>
            <person name="Garcia G.R."/>
            <person name="Ribeiro J.M.C."/>
            <person name="Maruyama S.R."/>
            <person name="Gardinasse L.G."/>
            <person name="Nelson K."/>
            <person name="Ferreira B.R."/>
            <person name="Andrade T.G."/>
            <person name="Santos I.K.F.M."/>
        </authorList>
    </citation>
    <scope>NUCLEOTIDE SEQUENCE</scope>
    <source>
        <strain evidence="4">NSGR</strain>
        <tissue evidence="4">Salivary glands</tissue>
    </source>
</reference>
<dbReference type="InterPro" id="IPR050951">
    <property type="entry name" value="Retrovirus_Pol_polyprotein"/>
</dbReference>
<evidence type="ECO:0000256" key="1">
    <source>
        <dbReference type="ARBA" id="ARBA00012493"/>
    </source>
</evidence>
<dbReference type="EMBL" id="GIKN01005341">
    <property type="protein sequence ID" value="NIE47614.1"/>
    <property type="molecule type" value="Transcribed_RNA"/>
</dbReference>
<dbReference type="InterPro" id="IPR001584">
    <property type="entry name" value="Integrase_cat-core"/>
</dbReference>
<dbReference type="InterPro" id="IPR036397">
    <property type="entry name" value="RNaseH_sf"/>
</dbReference>
<dbReference type="InterPro" id="IPR041588">
    <property type="entry name" value="Integrase_H2C2"/>
</dbReference>
<dbReference type="AlphaFoldDB" id="A0A6G5A9I5"/>
<dbReference type="InterPro" id="IPR012337">
    <property type="entry name" value="RNaseH-like_sf"/>
</dbReference>
<dbReference type="OrthoDB" id="6496015at2759"/>